<proteinExistence type="predicted"/>
<protein>
    <submittedName>
        <fullName evidence="2">Uncharacterized protein</fullName>
    </submittedName>
</protein>
<accession>X1HDB0</accession>
<feature type="non-terminal residue" evidence="2">
    <location>
        <position position="1"/>
    </location>
</feature>
<evidence type="ECO:0000313" key="2">
    <source>
        <dbReference type="EMBL" id="GAH43308.1"/>
    </source>
</evidence>
<comment type="caution">
    <text evidence="2">The sequence shown here is derived from an EMBL/GenBank/DDBJ whole genome shotgun (WGS) entry which is preliminary data.</text>
</comment>
<reference evidence="2" key="1">
    <citation type="journal article" date="2014" name="Front. Microbiol.">
        <title>High frequency of phylogenetically diverse reductive dehalogenase-homologous genes in deep subseafloor sedimentary metagenomes.</title>
        <authorList>
            <person name="Kawai M."/>
            <person name="Futagami T."/>
            <person name="Toyoda A."/>
            <person name="Takaki Y."/>
            <person name="Nishi S."/>
            <person name="Hori S."/>
            <person name="Arai W."/>
            <person name="Tsubouchi T."/>
            <person name="Morono Y."/>
            <person name="Uchiyama I."/>
            <person name="Ito T."/>
            <person name="Fujiyama A."/>
            <person name="Inagaki F."/>
            <person name="Takami H."/>
        </authorList>
    </citation>
    <scope>NUCLEOTIDE SEQUENCE</scope>
    <source>
        <strain evidence="2">Expedition CK06-06</strain>
    </source>
</reference>
<name>X1HDB0_9ZZZZ</name>
<organism evidence="2">
    <name type="scientific">marine sediment metagenome</name>
    <dbReference type="NCBI Taxonomy" id="412755"/>
    <lineage>
        <taxon>unclassified sequences</taxon>
        <taxon>metagenomes</taxon>
        <taxon>ecological metagenomes</taxon>
    </lineage>
</organism>
<feature type="region of interest" description="Disordered" evidence="1">
    <location>
        <begin position="45"/>
        <end position="69"/>
    </location>
</feature>
<gene>
    <name evidence="2" type="ORF">S03H2_11648</name>
</gene>
<evidence type="ECO:0000256" key="1">
    <source>
        <dbReference type="SAM" id="MobiDB-lite"/>
    </source>
</evidence>
<feature type="compositionally biased region" description="Polar residues" evidence="1">
    <location>
        <begin position="47"/>
        <end position="60"/>
    </location>
</feature>
<dbReference type="EMBL" id="BARU01005934">
    <property type="protein sequence ID" value="GAH43308.1"/>
    <property type="molecule type" value="Genomic_DNA"/>
</dbReference>
<sequence length="69" mass="7564">YWDRPLTTIQNDGSWTYDITTGGVDQYATRIAAYLVPNGYNPPLMSGGSTLPSELDQNSVAKVETLRSP</sequence>
<dbReference type="AlphaFoldDB" id="X1HDB0"/>